<dbReference type="SUPFAM" id="SSF50814">
    <property type="entry name" value="Lipocalins"/>
    <property type="match status" value="2"/>
</dbReference>
<evidence type="ECO:0000256" key="1">
    <source>
        <dbReference type="ARBA" id="ARBA00023121"/>
    </source>
</evidence>
<evidence type="ECO:0000259" key="3">
    <source>
        <dbReference type="Pfam" id="PF00061"/>
    </source>
</evidence>
<sequence length="442" mass="49314">MCQRPILAVEPQRHPGQAEPSGGQLSVPEVVCQPGHLPKHGAVQRMQRRQRDGRWEQPPQHSFLDVTADVGEPQHLIGSFLGGASRHCFCITGASTISDLEEGPKSDGMKRQVFPVLCLLSWWFLELCDAACTLDSLNAFQGDIDVEKLDGHWYVTHQYGYKTTDVSSYTVDVVPTLQDPANTQTVVVVASDGVSFALIYFCDGDAEVAGNCDRPKAWVLGRQPNSSAALAWLTSISASLPCFKNAPEEVARGTTDTDCPFKPIWGLPGRDCNVDTFPVQQNFHLDRYLGMWWEMSWLAPVYIPSDALYNDYRHNYVMKADGNITAQVAGRSPVNGTCFFYRMDIQMTDTPGKMFIYEVTESGEFLGTTDYIVASVDYDHYAIVYGCREQNETTGECTSARAWLWSRDISLARQYRVAANSMFQRLCFNPADFLATEQTNSV</sequence>
<accession>A0ABD0JAS7</accession>
<keyword evidence="1" id="KW-0446">Lipid-binding</keyword>
<proteinExistence type="predicted"/>
<name>A0ABD0JAS7_9CAEN</name>
<evidence type="ECO:0000313" key="5">
    <source>
        <dbReference type="Proteomes" id="UP001519460"/>
    </source>
</evidence>
<dbReference type="InterPro" id="IPR000566">
    <property type="entry name" value="Lipocln_cytosolic_FA-bd_dom"/>
</dbReference>
<evidence type="ECO:0000313" key="4">
    <source>
        <dbReference type="EMBL" id="KAK7466779.1"/>
    </source>
</evidence>
<dbReference type="EMBL" id="JACVVK020000546">
    <property type="protein sequence ID" value="KAK7466779.1"/>
    <property type="molecule type" value="Genomic_DNA"/>
</dbReference>
<feature type="domain" description="Lipocalin/cytosolic fatty-acid binding" evidence="3">
    <location>
        <begin position="320"/>
        <end position="433"/>
    </location>
</feature>
<protein>
    <recommendedName>
        <fullName evidence="3">Lipocalin/cytosolic fatty-acid binding domain-containing protein</fullName>
    </recommendedName>
</protein>
<dbReference type="GO" id="GO:0006950">
    <property type="term" value="P:response to stress"/>
    <property type="evidence" value="ECO:0007669"/>
    <property type="project" value="UniProtKB-ARBA"/>
</dbReference>
<keyword evidence="5" id="KW-1185">Reference proteome</keyword>
<comment type="caution">
    <text evidence="4">The sequence shown here is derived from an EMBL/GenBank/DDBJ whole genome shotgun (WGS) entry which is preliminary data.</text>
</comment>
<dbReference type="AlphaFoldDB" id="A0ABD0JAS7"/>
<dbReference type="Gene3D" id="2.40.128.20">
    <property type="match status" value="1"/>
</dbReference>
<evidence type="ECO:0000256" key="2">
    <source>
        <dbReference type="SAM" id="MobiDB-lite"/>
    </source>
</evidence>
<gene>
    <name evidence="4" type="ORF">BaRGS_00037144</name>
</gene>
<dbReference type="InterPro" id="IPR012674">
    <property type="entry name" value="Calycin"/>
</dbReference>
<dbReference type="Pfam" id="PF00061">
    <property type="entry name" value="Lipocalin"/>
    <property type="match status" value="1"/>
</dbReference>
<dbReference type="PANTHER" id="PTHR10612">
    <property type="entry name" value="APOLIPOPROTEIN D"/>
    <property type="match status" value="1"/>
</dbReference>
<feature type="region of interest" description="Disordered" evidence="2">
    <location>
        <begin position="1"/>
        <end position="24"/>
    </location>
</feature>
<reference evidence="4 5" key="1">
    <citation type="journal article" date="2023" name="Sci. Data">
        <title>Genome assembly of the Korean intertidal mud-creeper Batillaria attramentaria.</title>
        <authorList>
            <person name="Patra A.K."/>
            <person name="Ho P.T."/>
            <person name="Jun S."/>
            <person name="Lee S.J."/>
            <person name="Kim Y."/>
            <person name="Won Y.J."/>
        </authorList>
    </citation>
    <scope>NUCLEOTIDE SEQUENCE [LARGE SCALE GENOMIC DNA]</scope>
    <source>
        <strain evidence="4">Wonlab-2016</strain>
    </source>
</reference>
<dbReference type="Proteomes" id="UP001519460">
    <property type="component" value="Unassembled WGS sequence"/>
</dbReference>
<dbReference type="GO" id="GO:0008289">
    <property type="term" value="F:lipid binding"/>
    <property type="evidence" value="ECO:0007669"/>
    <property type="project" value="UniProtKB-KW"/>
</dbReference>
<dbReference type="PANTHER" id="PTHR10612:SF49">
    <property type="entry name" value="APOLIPOPROTEIN D-LIKE PROTEIN"/>
    <property type="match status" value="1"/>
</dbReference>
<organism evidence="4 5">
    <name type="scientific">Batillaria attramentaria</name>
    <dbReference type="NCBI Taxonomy" id="370345"/>
    <lineage>
        <taxon>Eukaryota</taxon>
        <taxon>Metazoa</taxon>
        <taxon>Spiralia</taxon>
        <taxon>Lophotrochozoa</taxon>
        <taxon>Mollusca</taxon>
        <taxon>Gastropoda</taxon>
        <taxon>Caenogastropoda</taxon>
        <taxon>Sorbeoconcha</taxon>
        <taxon>Cerithioidea</taxon>
        <taxon>Batillariidae</taxon>
        <taxon>Batillaria</taxon>
    </lineage>
</organism>